<gene>
    <name evidence="2" type="ORF">DF223_03535</name>
</gene>
<comment type="caution">
    <text evidence="2">The sequence shown here is derived from an EMBL/GenBank/DDBJ whole genome shotgun (WGS) entry which is preliminary data.</text>
</comment>
<feature type="transmembrane region" description="Helical" evidence="1">
    <location>
        <begin position="58"/>
        <end position="79"/>
    </location>
</feature>
<name>A0A2U1THQ1_9MICO</name>
<evidence type="ECO:0008006" key="4">
    <source>
        <dbReference type="Google" id="ProtNLM"/>
    </source>
</evidence>
<evidence type="ECO:0000256" key="1">
    <source>
        <dbReference type="SAM" id="Phobius"/>
    </source>
</evidence>
<feature type="transmembrane region" description="Helical" evidence="1">
    <location>
        <begin position="28"/>
        <end position="52"/>
    </location>
</feature>
<feature type="transmembrane region" description="Helical" evidence="1">
    <location>
        <begin position="6"/>
        <end position="21"/>
    </location>
</feature>
<keyword evidence="3" id="KW-1185">Reference proteome</keyword>
<accession>A0A2U1THQ1</accession>
<keyword evidence="1" id="KW-0472">Membrane</keyword>
<evidence type="ECO:0000313" key="3">
    <source>
        <dbReference type="Proteomes" id="UP000244962"/>
    </source>
</evidence>
<dbReference type="EMBL" id="QEFB01000001">
    <property type="protein sequence ID" value="PWC08412.1"/>
    <property type="molecule type" value="Genomic_DNA"/>
</dbReference>
<reference evidence="3" key="1">
    <citation type="submission" date="2018-04" db="EMBL/GenBank/DDBJ databases">
        <authorList>
            <person name="Liu S."/>
            <person name="Wang Z."/>
            <person name="Li J."/>
        </authorList>
    </citation>
    <scope>NUCLEOTIDE SEQUENCE [LARGE SCALE GENOMIC DNA]</scope>
    <source>
        <strain evidence="3">622</strain>
    </source>
</reference>
<dbReference type="RefSeq" id="WP_108962167.1">
    <property type="nucleotide sequence ID" value="NZ_QEFB01000001.1"/>
</dbReference>
<dbReference type="Proteomes" id="UP000244962">
    <property type="component" value="Unassembled WGS sequence"/>
</dbReference>
<sequence length="95" mass="10169">MELLFVMLFGIAIGIGARYVMPQRDTHGVALIPAIGGITAGVVWVGLTWLGWAWDGGWIWVATLFIAAIVSVASAFMIGRVRAESDRKRLVALGG</sequence>
<protein>
    <recommendedName>
        <fullName evidence="4">GlsB/YeaQ/YmgE family stress response membrane protein</fullName>
    </recommendedName>
</protein>
<keyword evidence="1" id="KW-1133">Transmembrane helix</keyword>
<evidence type="ECO:0000313" key="2">
    <source>
        <dbReference type="EMBL" id="PWC08412.1"/>
    </source>
</evidence>
<keyword evidence="1" id="KW-0812">Transmembrane</keyword>
<proteinExistence type="predicted"/>
<organism evidence="2 3">
    <name type="scientific">Mycetocola zhujimingii</name>
    <dbReference type="NCBI Taxonomy" id="2079792"/>
    <lineage>
        <taxon>Bacteria</taxon>
        <taxon>Bacillati</taxon>
        <taxon>Actinomycetota</taxon>
        <taxon>Actinomycetes</taxon>
        <taxon>Micrococcales</taxon>
        <taxon>Microbacteriaceae</taxon>
        <taxon>Mycetocola</taxon>
    </lineage>
</organism>
<dbReference type="AlphaFoldDB" id="A0A2U1THQ1"/>